<gene>
    <name evidence="1" type="ORF">B0H67DRAFT_643026</name>
</gene>
<keyword evidence="2" id="KW-1185">Reference proteome</keyword>
<dbReference type="Gene3D" id="2.40.50.140">
    <property type="entry name" value="Nucleic acid-binding proteins"/>
    <property type="match status" value="1"/>
</dbReference>
<reference evidence="1" key="1">
    <citation type="submission" date="2023-06" db="EMBL/GenBank/DDBJ databases">
        <title>Genome-scale phylogeny and comparative genomics of the fungal order Sordariales.</title>
        <authorList>
            <consortium name="Lawrence Berkeley National Laboratory"/>
            <person name="Hensen N."/>
            <person name="Bonometti L."/>
            <person name="Westerberg I."/>
            <person name="Brannstrom I.O."/>
            <person name="Guillou S."/>
            <person name="Cros-Aarteil S."/>
            <person name="Calhoun S."/>
            <person name="Haridas S."/>
            <person name="Kuo A."/>
            <person name="Mondo S."/>
            <person name="Pangilinan J."/>
            <person name="Riley R."/>
            <person name="Labutti K."/>
            <person name="Andreopoulos B."/>
            <person name="Lipzen A."/>
            <person name="Chen C."/>
            <person name="Yanf M."/>
            <person name="Daum C."/>
            <person name="Ng V."/>
            <person name="Clum A."/>
            <person name="Steindorff A."/>
            <person name="Ohm R."/>
            <person name="Martin F."/>
            <person name="Silar P."/>
            <person name="Natvig D."/>
            <person name="Lalanne C."/>
            <person name="Gautier V."/>
            <person name="Ament-Velasquez S.L."/>
            <person name="Kruys A."/>
            <person name="Hutchinson M.I."/>
            <person name="Powell A.J."/>
            <person name="Barry K."/>
            <person name="Miller A.N."/>
            <person name="Grigoriev I.V."/>
            <person name="Debuchy R."/>
            <person name="Gladieux P."/>
            <person name="Thoren M.H."/>
            <person name="Johannesson H."/>
        </authorList>
    </citation>
    <scope>NUCLEOTIDE SEQUENCE</scope>
    <source>
        <strain evidence="1">SMH4607-1</strain>
    </source>
</reference>
<comment type="caution">
    <text evidence="1">The sequence shown here is derived from an EMBL/GenBank/DDBJ whole genome shotgun (WGS) entry which is preliminary data.</text>
</comment>
<dbReference type="AlphaFoldDB" id="A0AA40DX80"/>
<evidence type="ECO:0000313" key="1">
    <source>
        <dbReference type="EMBL" id="KAK0719704.1"/>
    </source>
</evidence>
<accession>A0AA40DX80</accession>
<name>A0AA40DX80_9PEZI</name>
<dbReference type="InterPro" id="IPR012340">
    <property type="entry name" value="NA-bd_OB-fold"/>
</dbReference>
<protein>
    <submittedName>
        <fullName evidence="1">Uncharacterized protein</fullName>
    </submittedName>
</protein>
<dbReference type="GO" id="GO:0000712">
    <property type="term" value="P:resolution of meiotic recombination intermediates"/>
    <property type="evidence" value="ECO:0007669"/>
    <property type="project" value="TreeGrafter"/>
</dbReference>
<dbReference type="GO" id="GO:0008310">
    <property type="term" value="F:single-stranded DNA 3'-5' DNA exonuclease activity"/>
    <property type="evidence" value="ECO:0007669"/>
    <property type="project" value="TreeGrafter"/>
</dbReference>
<organism evidence="1 2">
    <name type="scientific">Lasiosphaeris hirsuta</name>
    <dbReference type="NCBI Taxonomy" id="260670"/>
    <lineage>
        <taxon>Eukaryota</taxon>
        <taxon>Fungi</taxon>
        <taxon>Dikarya</taxon>
        <taxon>Ascomycota</taxon>
        <taxon>Pezizomycotina</taxon>
        <taxon>Sordariomycetes</taxon>
        <taxon>Sordariomycetidae</taxon>
        <taxon>Sordariales</taxon>
        <taxon>Lasiosphaeriaceae</taxon>
        <taxon>Lasiosphaeris</taxon>
    </lineage>
</organism>
<dbReference type="GO" id="GO:0003697">
    <property type="term" value="F:single-stranded DNA binding"/>
    <property type="evidence" value="ECO:0007669"/>
    <property type="project" value="TreeGrafter"/>
</dbReference>
<evidence type="ECO:0000313" key="2">
    <source>
        <dbReference type="Proteomes" id="UP001172102"/>
    </source>
</evidence>
<dbReference type="PANTHER" id="PTHR21166:SF2">
    <property type="entry name" value="CELL DIVISION CONTROL PROTEIN 24 OB DOMAIN-CONTAINING PROTEIN-RELATED"/>
    <property type="match status" value="1"/>
</dbReference>
<proteinExistence type="predicted"/>
<sequence length="331" mass="37049">MSLRAYMNSGHEGVPDVKILVCVSSIGARKTVKSRPKSVKEQSTDLSLIEVDVFDETANCALKLWEDKVSSARTWIPNRTVLLISNPYYRQPDKRGTSSGLGIGITSMVDVDPDFPDAHWLRREAVNRTKKESVYIPFPDGLWDAEIAIHGPDRTLFTLADVDDFARDDPAHIFTGKLNLIILGVRIIENWRRNMLCCFECCGVPLYANRLHGMCKNCQTEQSLHLNPRIIGSLADETGTVALGKLIWSDRAWTELFFGTGNYSRASTSADHVDLTAGDAQEAVGFSWQELVALDVNRLRSVEEQLEFSRVTLTFGWSPELGRLCVLGVEW</sequence>
<dbReference type="Proteomes" id="UP001172102">
    <property type="component" value="Unassembled WGS sequence"/>
</dbReference>
<dbReference type="EMBL" id="JAUKUA010000003">
    <property type="protein sequence ID" value="KAK0719704.1"/>
    <property type="molecule type" value="Genomic_DNA"/>
</dbReference>
<dbReference type="SUPFAM" id="SSF50249">
    <property type="entry name" value="Nucleic acid-binding proteins"/>
    <property type="match status" value="1"/>
</dbReference>
<dbReference type="InterPro" id="IPR052469">
    <property type="entry name" value="MEIOB"/>
</dbReference>
<dbReference type="PANTHER" id="PTHR21166">
    <property type="entry name" value="CELL DIVISION CONTROL PROTEIN 24 OB DOMAIN-CONTAINING PROTEIN-RELATED"/>
    <property type="match status" value="1"/>
</dbReference>